<dbReference type="InterPro" id="IPR011043">
    <property type="entry name" value="Gal_Oxase/kelch_b-propeller"/>
</dbReference>
<dbReference type="PANTHER" id="PTHR46093">
    <property type="entry name" value="ACYL-COA-BINDING DOMAIN-CONTAINING PROTEIN 5"/>
    <property type="match status" value="1"/>
</dbReference>
<feature type="compositionally biased region" description="Polar residues" evidence="3">
    <location>
        <begin position="76"/>
        <end position="112"/>
    </location>
</feature>
<feature type="region of interest" description="Disordered" evidence="3">
    <location>
        <begin position="1"/>
        <end position="131"/>
    </location>
</feature>
<keyword evidence="2" id="KW-0677">Repeat</keyword>
<dbReference type="SUPFAM" id="SSF50965">
    <property type="entry name" value="Galactose oxidase, central domain"/>
    <property type="match status" value="1"/>
</dbReference>
<dbReference type="InterPro" id="IPR011498">
    <property type="entry name" value="Kelch_2"/>
</dbReference>
<evidence type="ECO:0000256" key="3">
    <source>
        <dbReference type="SAM" id="MobiDB-lite"/>
    </source>
</evidence>
<dbReference type="InterPro" id="IPR015915">
    <property type="entry name" value="Kelch-typ_b-propeller"/>
</dbReference>
<evidence type="ECO:0000313" key="5">
    <source>
        <dbReference type="Proteomes" id="UP000054107"/>
    </source>
</evidence>
<dbReference type="EMBL" id="LN719412">
    <property type="protein sequence ID" value="CEP07637.1"/>
    <property type="molecule type" value="Genomic_DNA"/>
</dbReference>
<name>A0A0B7MRF0_9FUNG</name>
<dbReference type="OrthoDB" id="10251809at2759"/>
<dbReference type="SMART" id="SM00612">
    <property type="entry name" value="Kelch"/>
    <property type="match status" value="2"/>
</dbReference>
<dbReference type="STRING" id="35722.A0A0B7MRF0"/>
<protein>
    <submittedName>
        <fullName evidence="4">Uncharacterized protein</fullName>
    </submittedName>
</protein>
<dbReference type="Gene3D" id="2.120.10.80">
    <property type="entry name" value="Kelch-type beta propeller"/>
    <property type="match status" value="2"/>
</dbReference>
<dbReference type="PANTHER" id="PTHR46093:SF18">
    <property type="entry name" value="FIBRONECTIN TYPE-III DOMAIN-CONTAINING PROTEIN"/>
    <property type="match status" value="1"/>
</dbReference>
<evidence type="ECO:0000313" key="4">
    <source>
        <dbReference type="EMBL" id="CEP07637.1"/>
    </source>
</evidence>
<dbReference type="Proteomes" id="UP000054107">
    <property type="component" value="Unassembled WGS sequence"/>
</dbReference>
<feature type="compositionally biased region" description="Polar residues" evidence="3">
    <location>
        <begin position="14"/>
        <end position="23"/>
    </location>
</feature>
<accession>A0A0B7MRF0</accession>
<keyword evidence="5" id="KW-1185">Reference proteome</keyword>
<proteinExistence type="predicted"/>
<feature type="region of interest" description="Disordered" evidence="3">
    <location>
        <begin position="560"/>
        <end position="583"/>
    </location>
</feature>
<feature type="compositionally biased region" description="Low complexity" evidence="3">
    <location>
        <begin position="113"/>
        <end position="131"/>
    </location>
</feature>
<reference evidence="4 5" key="1">
    <citation type="submission" date="2014-09" db="EMBL/GenBank/DDBJ databases">
        <authorList>
            <person name="Ellenberger Sabrina"/>
        </authorList>
    </citation>
    <scope>NUCLEOTIDE SEQUENCE [LARGE SCALE GENOMIC DNA]</scope>
    <source>
        <strain evidence="4 5">CBS 412.66</strain>
    </source>
</reference>
<gene>
    <name evidence="4" type="primary">PARPA_00941.1 scaffold 1336</name>
</gene>
<dbReference type="InterPro" id="IPR006652">
    <property type="entry name" value="Kelch_1"/>
</dbReference>
<dbReference type="AlphaFoldDB" id="A0A0B7MRF0"/>
<dbReference type="Pfam" id="PF24681">
    <property type="entry name" value="Kelch_KLHDC2_KLHL20_DRC7"/>
    <property type="match status" value="1"/>
</dbReference>
<sequence length="583" mass="64361">MAQSQENEPLELDSPNQENSTNAKKTKGLISRMKRSLSASGRPQTSTSSKYVDSALASSSSHNSNSSSSTLGSPSFMQQNFSHIPSNLSSPIPTSTGMKNSHSTSHLGPSPTTQSSYETFGSSSTSDLSVQSIPSNSILSRSSYHDTITSTPSTNTELPILVPKIPSSPSFTSLNVTMKTEKPQAKSLFESRSIENDKTFVKATAVNKQKGLSEDVGYAPAPAMYWSRPEMYGAKPPKLRAHASVVYDGKMFVYGGTSKNTCSDTLYVLELDTFTWSKPRVYGTLPPACRAHCLLVNPNNGRIYLFGGGDGQKYHNHFYMLDTHTMVWSRPKTLGKKPSERRAHISILWREAIYIFGGGDGTKALNDVHCLDLKTKEWKQINTKGNTPTCRGYHTGTLVGNKLVVFGGSDGKECFGGIHVLDLETHTWHPIHLDEHLPRLSHSAICVGSFLFILAGHDGSQYRNDLLMLNLVNMSWETRTVYGQAPSPRGYHTSVLYDSRIFLFGGYNGTSFSDDIHLLDLSSYAYLPQIVNFTIDTSHNTALKQKEYGTIKVVWDNVEEDELEDEVNDNEDDDDDEGQEDVD</sequence>
<evidence type="ECO:0000256" key="2">
    <source>
        <dbReference type="ARBA" id="ARBA00022737"/>
    </source>
</evidence>
<dbReference type="Pfam" id="PF07646">
    <property type="entry name" value="Kelch_2"/>
    <property type="match status" value="1"/>
</dbReference>
<dbReference type="SUPFAM" id="SSF89372">
    <property type="entry name" value="Fucose-specific lectin"/>
    <property type="match status" value="1"/>
</dbReference>
<keyword evidence="1" id="KW-0880">Kelch repeat</keyword>
<organism evidence="4 5">
    <name type="scientific">Parasitella parasitica</name>
    <dbReference type="NCBI Taxonomy" id="35722"/>
    <lineage>
        <taxon>Eukaryota</taxon>
        <taxon>Fungi</taxon>
        <taxon>Fungi incertae sedis</taxon>
        <taxon>Mucoromycota</taxon>
        <taxon>Mucoromycotina</taxon>
        <taxon>Mucoromycetes</taxon>
        <taxon>Mucorales</taxon>
        <taxon>Mucorineae</taxon>
        <taxon>Mucoraceae</taxon>
        <taxon>Parasitella</taxon>
    </lineage>
</organism>
<evidence type="ECO:0000256" key="1">
    <source>
        <dbReference type="ARBA" id="ARBA00022441"/>
    </source>
</evidence>
<feature type="compositionally biased region" description="Polar residues" evidence="3">
    <location>
        <begin position="37"/>
        <end position="47"/>
    </location>
</feature>
<feature type="compositionally biased region" description="Low complexity" evidence="3">
    <location>
        <begin position="48"/>
        <end position="75"/>
    </location>
</feature>
<feature type="compositionally biased region" description="Basic residues" evidence="3">
    <location>
        <begin position="24"/>
        <end position="35"/>
    </location>
</feature>